<dbReference type="CDD" id="cd00174">
    <property type="entry name" value="SH3"/>
    <property type="match status" value="1"/>
</dbReference>
<dbReference type="PROSITE" id="PS50002">
    <property type="entry name" value="SH3"/>
    <property type="match status" value="1"/>
</dbReference>
<dbReference type="Gene3D" id="1.20.1270.60">
    <property type="entry name" value="Arfaptin homology (AH) domain/BAR domain"/>
    <property type="match status" value="1"/>
</dbReference>
<evidence type="ECO:0000259" key="9">
    <source>
        <dbReference type="PROSITE" id="PS50081"/>
    </source>
</evidence>
<dbReference type="PANTHER" id="PTHR15735">
    <property type="entry name" value="FCH AND DOUBLE SH3 DOMAINS PROTEIN"/>
    <property type="match status" value="1"/>
</dbReference>
<sequence>MTYGESFQDKTVIENYLISSINFLTDFREYLKERVQLEKNYAKESANLIQKYSQKFEKKGRQSICISSNGPNVSLLSPSSVDNSTLNVIPENGDSVPTSPSSPTSDINSKDSYTYVNAWRSILNQMKIINDSRNKFSEKLTNLVIDKLKTLISIREDERKNNIQNLKNINNELDKLVIEKNNARKKYIESCDLMVNHHKKLTKQDSSLNDNDKSNDKGVKKIEKLIDATQVDMDNRKNLYILTLQSMNALKKKIVNEYVPEIFNNLQNCQETTIGAFQHHCQNYVKLEQDLYEEIKNSFSNALIDINAIDPISDNVLFEKENKKEWVPAEEEKFSDALNNNTDVNFSLTSKASIYLSTLKDNMENQMIADQEKYNSIKVQYNQLVTAYQSYVNNPASIDCKEMIDNQIKLWNDAHLTECSIIINEAKIEAITNAIGEDLQVNSHNFKSVMFINATVCDYCQEKIRGKALQCKSCSFVCHSKCENDVPQRCTGIKMDRKALRINKISDASNHGRALSINSSINSAVSMDNCSTPLSAATNPSPLATASSETNSPINYDEINENEYSVNNSQTNISNNEEDYENSNEKDDATPTSVVMCAIFEYQPQNNDEISLSLNDRVEIIEKEVDGWVKVRTDHGEGFVPSTYIASVKKAIYDFNPDKEDEIPLHEGESVVVLGQEDDGWLKIKKGTMEGIVPESYIDM</sequence>
<dbReference type="GO" id="GO:0046872">
    <property type="term" value="F:metal ion binding"/>
    <property type="evidence" value="ECO:0007669"/>
    <property type="project" value="UniProtKB-KW"/>
</dbReference>
<gene>
    <name evidence="11" type="ORF">BCR36DRAFT_414325</name>
</gene>
<dbReference type="EMBL" id="MCFH01000037">
    <property type="protein sequence ID" value="ORX46018.1"/>
    <property type="molecule type" value="Genomic_DNA"/>
</dbReference>
<feature type="coiled-coil region" evidence="6">
    <location>
        <begin position="159"/>
        <end position="186"/>
    </location>
</feature>
<feature type="domain" description="Phorbol-ester/DAG-type" evidence="9">
    <location>
        <begin position="443"/>
        <end position="490"/>
    </location>
</feature>
<evidence type="ECO:0000256" key="2">
    <source>
        <dbReference type="ARBA" id="ARBA00022723"/>
    </source>
</evidence>
<accession>A0A1Y1V3V8</accession>
<dbReference type="InterPro" id="IPR046349">
    <property type="entry name" value="C1-like_sf"/>
</dbReference>
<keyword evidence="12" id="KW-1185">Reference proteome</keyword>
<dbReference type="CDD" id="cd20824">
    <property type="entry name" value="C1_SpBZZ1-like"/>
    <property type="match status" value="1"/>
</dbReference>
<evidence type="ECO:0000259" key="8">
    <source>
        <dbReference type="PROSITE" id="PS50002"/>
    </source>
</evidence>
<evidence type="ECO:0000256" key="3">
    <source>
        <dbReference type="ARBA" id="ARBA00022833"/>
    </source>
</evidence>
<dbReference type="InterPro" id="IPR027267">
    <property type="entry name" value="AH/BAR_dom_sf"/>
</dbReference>
<dbReference type="InterPro" id="IPR001452">
    <property type="entry name" value="SH3_domain"/>
</dbReference>
<evidence type="ECO:0000256" key="6">
    <source>
        <dbReference type="SAM" id="Coils"/>
    </source>
</evidence>
<dbReference type="SUPFAM" id="SSF103657">
    <property type="entry name" value="BAR/IMD domain-like"/>
    <property type="match status" value="1"/>
</dbReference>
<dbReference type="SUPFAM" id="SSF50044">
    <property type="entry name" value="SH3-domain"/>
    <property type="match status" value="2"/>
</dbReference>
<keyword evidence="1 4" id="KW-0728">SH3 domain</keyword>
<name>A0A1Y1V3V8_9FUNG</name>
<dbReference type="Proteomes" id="UP000193719">
    <property type="component" value="Unassembled WGS sequence"/>
</dbReference>
<evidence type="ECO:0008006" key="13">
    <source>
        <dbReference type="Google" id="ProtNLM"/>
    </source>
</evidence>
<protein>
    <recommendedName>
        <fullName evidence="13">FCH-domain-containing protein</fullName>
    </recommendedName>
</protein>
<reference evidence="11 12" key="1">
    <citation type="submission" date="2016-08" db="EMBL/GenBank/DDBJ databases">
        <title>Genomes of anaerobic fungi encode conserved fungal cellulosomes for biomass hydrolysis.</title>
        <authorList>
            <consortium name="DOE Joint Genome Institute"/>
            <person name="Haitjema C.H."/>
            <person name="Gilmore S.P."/>
            <person name="Henske J.K."/>
            <person name="Solomon K.V."/>
            <person name="De Groot R."/>
            <person name="Kuo A."/>
            <person name="Mondo S.J."/>
            <person name="Salamov A.A."/>
            <person name="Labutti K."/>
            <person name="Zhao Z."/>
            <person name="Chiniquy J."/>
            <person name="Barry K."/>
            <person name="Brewer H.M."/>
            <person name="Purvine S.O."/>
            <person name="Wright A.T."/>
            <person name="Boxma B."/>
            <person name="Van Alen T."/>
            <person name="Hackstein J.H."/>
            <person name="Baker S.E."/>
            <person name="Grigoriev I.V."/>
            <person name="O'Malley M.A."/>
        </authorList>
    </citation>
    <scope>NUCLEOTIDE SEQUENCE [LARGE SCALE GENOMIC DNA]</scope>
    <source>
        <strain evidence="12">finn</strain>
    </source>
</reference>
<feature type="compositionally biased region" description="Polar residues" evidence="7">
    <location>
        <begin position="536"/>
        <end position="554"/>
    </location>
</feature>
<dbReference type="Pfam" id="PF14604">
    <property type="entry name" value="SH3_9"/>
    <property type="match status" value="1"/>
</dbReference>
<dbReference type="Pfam" id="PF00130">
    <property type="entry name" value="C1_1"/>
    <property type="match status" value="1"/>
</dbReference>
<keyword evidence="5 6" id="KW-0175">Coiled coil</keyword>
<dbReference type="Gene3D" id="2.30.30.40">
    <property type="entry name" value="SH3 Domains"/>
    <property type="match status" value="2"/>
</dbReference>
<dbReference type="PROSITE" id="PS00479">
    <property type="entry name" value="ZF_DAG_PE_1"/>
    <property type="match status" value="1"/>
</dbReference>
<dbReference type="Pfam" id="PF00018">
    <property type="entry name" value="SH3_1"/>
    <property type="match status" value="1"/>
</dbReference>
<feature type="domain" description="F-BAR" evidence="10">
    <location>
        <begin position="1"/>
        <end position="314"/>
    </location>
</feature>
<feature type="domain" description="SH3" evidence="8">
    <location>
        <begin position="591"/>
        <end position="650"/>
    </location>
</feature>
<evidence type="ECO:0000256" key="4">
    <source>
        <dbReference type="PROSITE-ProRule" id="PRU00192"/>
    </source>
</evidence>
<dbReference type="PROSITE" id="PS50081">
    <property type="entry name" value="ZF_DAG_PE_2"/>
    <property type="match status" value="1"/>
</dbReference>
<evidence type="ECO:0000313" key="11">
    <source>
        <dbReference type="EMBL" id="ORX46018.1"/>
    </source>
</evidence>
<evidence type="ECO:0000259" key="10">
    <source>
        <dbReference type="PROSITE" id="PS51741"/>
    </source>
</evidence>
<feature type="region of interest" description="Disordered" evidence="7">
    <location>
        <begin position="536"/>
        <end position="555"/>
    </location>
</feature>
<dbReference type="SMART" id="SM00109">
    <property type="entry name" value="C1"/>
    <property type="match status" value="1"/>
</dbReference>
<reference evidence="11 12" key="2">
    <citation type="submission" date="2016-08" db="EMBL/GenBank/DDBJ databases">
        <title>Pervasive Adenine N6-methylation of Active Genes in Fungi.</title>
        <authorList>
            <consortium name="DOE Joint Genome Institute"/>
            <person name="Mondo S.J."/>
            <person name="Dannebaum R.O."/>
            <person name="Kuo R.C."/>
            <person name="Labutti K."/>
            <person name="Haridas S."/>
            <person name="Kuo A."/>
            <person name="Salamov A."/>
            <person name="Ahrendt S.R."/>
            <person name="Lipzen A."/>
            <person name="Sullivan W."/>
            <person name="Andreopoulos W.B."/>
            <person name="Clum A."/>
            <person name="Lindquist E."/>
            <person name="Daum C."/>
            <person name="Ramamoorthy G.K."/>
            <person name="Gryganskyi A."/>
            <person name="Culley D."/>
            <person name="Magnuson J.K."/>
            <person name="James T.Y."/>
            <person name="O'Malley M.A."/>
            <person name="Stajich J.E."/>
            <person name="Spatafora J.W."/>
            <person name="Visel A."/>
            <person name="Grigoriev I.V."/>
        </authorList>
    </citation>
    <scope>NUCLEOTIDE SEQUENCE [LARGE SCALE GENOMIC DNA]</scope>
    <source>
        <strain evidence="12">finn</strain>
    </source>
</reference>
<evidence type="ECO:0000256" key="1">
    <source>
        <dbReference type="ARBA" id="ARBA00022443"/>
    </source>
</evidence>
<dbReference type="STRING" id="1754191.A0A1Y1V3V8"/>
<dbReference type="InterPro" id="IPR002219">
    <property type="entry name" value="PKC_DAG/PE"/>
</dbReference>
<dbReference type="PROSITE" id="PS51741">
    <property type="entry name" value="F_BAR"/>
    <property type="match status" value="1"/>
</dbReference>
<evidence type="ECO:0000256" key="7">
    <source>
        <dbReference type="SAM" id="MobiDB-lite"/>
    </source>
</evidence>
<comment type="caution">
    <text evidence="11">The sequence shown here is derived from an EMBL/GenBank/DDBJ whole genome shotgun (WGS) entry which is preliminary data.</text>
</comment>
<keyword evidence="2" id="KW-0479">Metal-binding</keyword>
<dbReference type="InterPro" id="IPR036028">
    <property type="entry name" value="SH3-like_dom_sf"/>
</dbReference>
<feature type="compositionally biased region" description="Polar residues" evidence="7">
    <location>
        <begin position="562"/>
        <end position="574"/>
    </location>
</feature>
<evidence type="ECO:0000313" key="12">
    <source>
        <dbReference type="Proteomes" id="UP000193719"/>
    </source>
</evidence>
<dbReference type="OrthoDB" id="2146662at2759"/>
<evidence type="ECO:0000256" key="5">
    <source>
        <dbReference type="PROSITE-ProRule" id="PRU01077"/>
    </source>
</evidence>
<feature type="region of interest" description="Disordered" evidence="7">
    <location>
        <begin position="562"/>
        <end position="588"/>
    </location>
</feature>
<dbReference type="PANTHER" id="PTHR15735:SF21">
    <property type="entry name" value="PROTEIN NERVOUS WRECK"/>
    <property type="match status" value="1"/>
</dbReference>
<keyword evidence="3" id="KW-0862">Zinc</keyword>
<organism evidence="11 12">
    <name type="scientific">Piromyces finnis</name>
    <dbReference type="NCBI Taxonomy" id="1754191"/>
    <lineage>
        <taxon>Eukaryota</taxon>
        <taxon>Fungi</taxon>
        <taxon>Fungi incertae sedis</taxon>
        <taxon>Chytridiomycota</taxon>
        <taxon>Chytridiomycota incertae sedis</taxon>
        <taxon>Neocallimastigomycetes</taxon>
        <taxon>Neocallimastigales</taxon>
        <taxon>Neocallimastigaceae</taxon>
        <taxon>Piromyces</taxon>
    </lineage>
</organism>
<dbReference type="SMART" id="SM00326">
    <property type="entry name" value="SH3"/>
    <property type="match status" value="2"/>
</dbReference>
<dbReference type="InterPro" id="IPR031160">
    <property type="entry name" value="F_BAR_dom"/>
</dbReference>
<proteinExistence type="predicted"/>
<dbReference type="AlphaFoldDB" id="A0A1Y1V3V8"/>
<dbReference type="Gene3D" id="3.30.60.20">
    <property type="match status" value="1"/>
</dbReference>
<dbReference type="SUPFAM" id="SSF57889">
    <property type="entry name" value="Cysteine-rich domain"/>
    <property type="match status" value="1"/>
</dbReference>